<evidence type="ECO:0000313" key="5">
    <source>
        <dbReference type="Proteomes" id="UP000053259"/>
    </source>
</evidence>
<feature type="transmembrane region" description="Helical" evidence="2">
    <location>
        <begin position="96"/>
        <end position="118"/>
    </location>
</feature>
<feature type="transmembrane region" description="Helical" evidence="2">
    <location>
        <begin position="130"/>
        <end position="153"/>
    </location>
</feature>
<dbReference type="VEuPathDB" id="FungiDB:PV09_07275"/>
<feature type="transmembrane region" description="Helical" evidence="2">
    <location>
        <begin position="196"/>
        <end position="218"/>
    </location>
</feature>
<dbReference type="PANTHER" id="PTHR39614:SF2">
    <property type="entry name" value="INTEGRAL MEMBRANE PROTEIN"/>
    <property type="match status" value="1"/>
</dbReference>
<protein>
    <recommendedName>
        <fullName evidence="3">Rhodopsin domain-containing protein</fullName>
    </recommendedName>
</protein>
<evidence type="ECO:0000313" key="4">
    <source>
        <dbReference type="EMBL" id="KIW01232.1"/>
    </source>
</evidence>
<feature type="compositionally biased region" description="Polar residues" evidence="1">
    <location>
        <begin position="323"/>
        <end position="338"/>
    </location>
</feature>
<feature type="transmembrane region" description="Helical" evidence="2">
    <location>
        <begin position="18"/>
        <end position="41"/>
    </location>
</feature>
<evidence type="ECO:0000256" key="1">
    <source>
        <dbReference type="SAM" id="MobiDB-lite"/>
    </source>
</evidence>
<dbReference type="HOGENOM" id="CLU_752730_0_0_1"/>
<reference evidence="4 5" key="1">
    <citation type="submission" date="2015-01" db="EMBL/GenBank/DDBJ databases">
        <title>The Genome Sequence of Ochroconis gallopava CBS43764.</title>
        <authorList>
            <consortium name="The Broad Institute Genomics Platform"/>
            <person name="Cuomo C."/>
            <person name="de Hoog S."/>
            <person name="Gorbushina A."/>
            <person name="Stielow B."/>
            <person name="Teixiera M."/>
            <person name="Abouelleil A."/>
            <person name="Chapman S.B."/>
            <person name="Priest M."/>
            <person name="Young S.K."/>
            <person name="Wortman J."/>
            <person name="Nusbaum C."/>
            <person name="Birren B."/>
        </authorList>
    </citation>
    <scope>NUCLEOTIDE SEQUENCE [LARGE SCALE GENOMIC DNA]</scope>
    <source>
        <strain evidence="4 5">CBS 43764</strain>
    </source>
</reference>
<feature type="transmembrane region" description="Helical" evidence="2">
    <location>
        <begin position="230"/>
        <end position="254"/>
    </location>
</feature>
<name>A0A0D1YK33_9PEZI</name>
<dbReference type="Proteomes" id="UP000053259">
    <property type="component" value="Unassembled WGS sequence"/>
</dbReference>
<dbReference type="RefSeq" id="XP_016211101.1">
    <property type="nucleotide sequence ID" value="XM_016361025.1"/>
</dbReference>
<dbReference type="GeneID" id="27315248"/>
<dbReference type="OrthoDB" id="3897607at2759"/>
<feature type="region of interest" description="Disordered" evidence="1">
    <location>
        <begin position="269"/>
        <end position="368"/>
    </location>
</feature>
<feature type="compositionally biased region" description="Polar residues" evidence="1">
    <location>
        <begin position="290"/>
        <end position="305"/>
    </location>
</feature>
<organism evidence="4 5">
    <name type="scientific">Verruconis gallopava</name>
    <dbReference type="NCBI Taxonomy" id="253628"/>
    <lineage>
        <taxon>Eukaryota</taxon>
        <taxon>Fungi</taxon>
        <taxon>Dikarya</taxon>
        <taxon>Ascomycota</taxon>
        <taxon>Pezizomycotina</taxon>
        <taxon>Dothideomycetes</taxon>
        <taxon>Pleosporomycetidae</taxon>
        <taxon>Venturiales</taxon>
        <taxon>Sympoventuriaceae</taxon>
        <taxon>Verruconis</taxon>
    </lineage>
</organism>
<gene>
    <name evidence="4" type="ORF">PV09_07275</name>
</gene>
<dbReference type="InParanoid" id="A0A0D1YK33"/>
<feature type="transmembrane region" description="Helical" evidence="2">
    <location>
        <begin position="53"/>
        <end position="76"/>
    </location>
</feature>
<dbReference type="Pfam" id="PF20684">
    <property type="entry name" value="Fung_rhodopsin"/>
    <property type="match status" value="1"/>
</dbReference>
<dbReference type="PANTHER" id="PTHR39614">
    <property type="entry name" value="INTEGRAL MEMBRANE PROTEIN"/>
    <property type="match status" value="1"/>
</dbReference>
<evidence type="ECO:0000259" key="3">
    <source>
        <dbReference type="Pfam" id="PF20684"/>
    </source>
</evidence>
<evidence type="ECO:0000256" key="2">
    <source>
        <dbReference type="SAM" id="Phobius"/>
    </source>
</evidence>
<dbReference type="STRING" id="253628.A0A0D1YK33"/>
<dbReference type="EMBL" id="KN847556">
    <property type="protein sequence ID" value="KIW01232.1"/>
    <property type="molecule type" value="Genomic_DNA"/>
</dbReference>
<feature type="compositionally biased region" description="Polar residues" evidence="1">
    <location>
        <begin position="345"/>
        <end position="358"/>
    </location>
</feature>
<sequence length="368" mass="39289">MSEAGTRYEVITSNNQSANVWVCGLISVLFATACMFARIAYRARLGIRSGQDDYVFWLAWAVQVIQSGLLLKATALGLGKNDSIVAADHVSSIQTYAAASTVLTVVSIYVAKVSMILLISRLFARSLRSYYAAVAVVGVAAAIQIQAGCVYPTCTKVASRYYANAALDIATEVLIIGLPVYCIRDVRMAKVHKAKVLATFSARSLMVLFAGLIVWSATRIRETGKLSTSIVLPVVLLQLQLGLSLCICAIVPCFRMIFQSTDIVSTTSGDLTREGKQISNHSNRARSFGRPTQGTGTDTQISYIRQPTPPPPDIPRKPEHSAQRSQDTSGAASHTTGRPSEGGASDSSLVPSATTGLSTKPLVQAPEA</sequence>
<keyword evidence="2" id="KW-1133">Transmembrane helix</keyword>
<keyword evidence="2" id="KW-0812">Transmembrane</keyword>
<dbReference type="InterPro" id="IPR049326">
    <property type="entry name" value="Rhodopsin_dom_fungi"/>
</dbReference>
<keyword evidence="2" id="KW-0472">Membrane</keyword>
<feature type="domain" description="Rhodopsin" evidence="3">
    <location>
        <begin position="37"/>
        <end position="259"/>
    </location>
</feature>
<proteinExistence type="predicted"/>
<keyword evidence="5" id="KW-1185">Reference proteome</keyword>
<accession>A0A0D1YK33</accession>
<dbReference type="PROSITE" id="PS51257">
    <property type="entry name" value="PROKAR_LIPOPROTEIN"/>
    <property type="match status" value="1"/>
</dbReference>
<feature type="transmembrane region" description="Helical" evidence="2">
    <location>
        <begin position="165"/>
        <end position="184"/>
    </location>
</feature>
<dbReference type="AlphaFoldDB" id="A0A0D1YK33"/>